<protein>
    <submittedName>
        <fullName evidence="3">TPKC protein</fullName>
    </submittedName>
</protein>
<dbReference type="InterPro" id="IPR002048">
    <property type="entry name" value="EF_hand_dom"/>
</dbReference>
<keyword evidence="4" id="KW-1185">Reference proteome</keyword>
<feature type="non-terminal residue" evidence="3">
    <location>
        <position position="1"/>
    </location>
</feature>
<dbReference type="EMBL" id="CAJNIZ010000755">
    <property type="protein sequence ID" value="CAE7174190.1"/>
    <property type="molecule type" value="Genomic_DNA"/>
</dbReference>
<dbReference type="Gene3D" id="1.10.287.70">
    <property type="match status" value="1"/>
</dbReference>
<organism evidence="3 4">
    <name type="scientific">Symbiodinium pilosum</name>
    <name type="common">Dinoflagellate</name>
    <dbReference type="NCBI Taxonomy" id="2952"/>
    <lineage>
        <taxon>Eukaryota</taxon>
        <taxon>Sar</taxon>
        <taxon>Alveolata</taxon>
        <taxon>Dinophyceae</taxon>
        <taxon>Suessiales</taxon>
        <taxon>Symbiodiniaceae</taxon>
        <taxon>Symbiodinium</taxon>
    </lineage>
</organism>
<dbReference type="InterPro" id="IPR018247">
    <property type="entry name" value="EF_Hand_1_Ca_BS"/>
</dbReference>
<proteinExistence type="predicted"/>
<evidence type="ECO:0000313" key="4">
    <source>
        <dbReference type="Proteomes" id="UP000649617"/>
    </source>
</evidence>
<keyword evidence="1" id="KW-0472">Membrane</keyword>
<name>A0A812ITF8_SYMPI</name>
<evidence type="ECO:0000259" key="2">
    <source>
        <dbReference type="PROSITE" id="PS50222"/>
    </source>
</evidence>
<dbReference type="SUPFAM" id="SSF81324">
    <property type="entry name" value="Voltage-gated potassium channels"/>
    <property type="match status" value="1"/>
</dbReference>
<dbReference type="Pfam" id="PF07885">
    <property type="entry name" value="Ion_trans_2"/>
    <property type="match status" value="1"/>
</dbReference>
<evidence type="ECO:0000256" key="1">
    <source>
        <dbReference type="SAM" id="Phobius"/>
    </source>
</evidence>
<keyword evidence="1" id="KW-0812">Transmembrane</keyword>
<dbReference type="GO" id="GO:0005509">
    <property type="term" value="F:calcium ion binding"/>
    <property type="evidence" value="ECO:0007669"/>
    <property type="project" value="InterPro"/>
</dbReference>
<feature type="non-terminal residue" evidence="3">
    <location>
        <position position="116"/>
    </location>
</feature>
<dbReference type="OrthoDB" id="415460at2759"/>
<dbReference type="PROSITE" id="PS50222">
    <property type="entry name" value="EF_HAND_2"/>
    <property type="match status" value="1"/>
</dbReference>
<reference evidence="3" key="1">
    <citation type="submission" date="2021-02" db="EMBL/GenBank/DDBJ databases">
        <authorList>
            <person name="Dougan E. K."/>
            <person name="Rhodes N."/>
            <person name="Thang M."/>
            <person name="Chan C."/>
        </authorList>
    </citation>
    <scope>NUCLEOTIDE SEQUENCE</scope>
</reference>
<keyword evidence="1" id="KW-1133">Transmembrane helix</keyword>
<dbReference type="Proteomes" id="UP000649617">
    <property type="component" value="Unassembled WGS sequence"/>
</dbReference>
<feature type="domain" description="EF-hand" evidence="2">
    <location>
        <begin position="91"/>
        <end position="116"/>
    </location>
</feature>
<sequence length="116" mass="12549">ERCTCIVGGKRLPGCVDDDCEATGGRQLTAIDATYMAVITFSTVGFGDFTPSTHLGRTLGSAWMILGTLAFANLVGATSRVLRDAKTDIFKKHQVTRDMFKIIDEDGTGVISRIEF</sequence>
<dbReference type="InterPro" id="IPR013099">
    <property type="entry name" value="K_chnl_dom"/>
</dbReference>
<accession>A0A812ITF8</accession>
<dbReference type="AlphaFoldDB" id="A0A812ITF8"/>
<dbReference type="PROSITE" id="PS00018">
    <property type="entry name" value="EF_HAND_1"/>
    <property type="match status" value="1"/>
</dbReference>
<feature type="transmembrane region" description="Helical" evidence="1">
    <location>
        <begin position="62"/>
        <end position="82"/>
    </location>
</feature>
<evidence type="ECO:0000313" key="3">
    <source>
        <dbReference type="EMBL" id="CAE7174190.1"/>
    </source>
</evidence>
<gene>
    <name evidence="3" type="primary">TPKC</name>
    <name evidence="3" type="ORF">SPIL2461_LOCUS833</name>
</gene>
<comment type="caution">
    <text evidence="3">The sequence shown here is derived from an EMBL/GenBank/DDBJ whole genome shotgun (WGS) entry which is preliminary data.</text>
</comment>